<evidence type="ECO:0000259" key="5">
    <source>
        <dbReference type="PROSITE" id="PS01180"/>
    </source>
</evidence>
<feature type="compositionally biased region" description="Low complexity" evidence="3">
    <location>
        <begin position="415"/>
        <end position="433"/>
    </location>
</feature>
<evidence type="ECO:0000256" key="2">
    <source>
        <dbReference type="PROSITE-ProRule" id="PRU00059"/>
    </source>
</evidence>
<protein>
    <recommendedName>
        <fullName evidence="5">CUB domain-containing protein</fullName>
    </recommendedName>
</protein>
<dbReference type="EMBL" id="VCGU01000005">
    <property type="protein sequence ID" value="TRY74922.1"/>
    <property type="molecule type" value="Genomic_DNA"/>
</dbReference>
<keyword evidence="4" id="KW-0732">Signal</keyword>
<dbReference type="Pfam" id="PF00431">
    <property type="entry name" value="CUB"/>
    <property type="match status" value="1"/>
</dbReference>
<accession>A0A553PB65</accession>
<organism evidence="6 7">
    <name type="scientific">Tigriopus californicus</name>
    <name type="common">Marine copepod</name>
    <dbReference type="NCBI Taxonomy" id="6832"/>
    <lineage>
        <taxon>Eukaryota</taxon>
        <taxon>Metazoa</taxon>
        <taxon>Ecdysozoa</taxon>
        <taxon>Arthropoda</taxon>
        <taxon>Crustacea</taxon>
        <taxon>Multicrustacea</taxon>
        <taxon>Hexanauplia</taxon>
        <taxon>Copepoda</taxon>
        <taxon>Harpacticoida</taxon>
        <taxon>Harpacticidae</taxon>
        <taxon>Tigriopus</taxon>
    </lineage>
</organism>
<evidence type="ECO:0000256" key="3">
    <source>
        <dbReference type="SAM" id="MobiDB-lite"/>
    </source>
</evidence>
<feature type="signal peptide" evidence="4">
    <location>
        <begin position="1"/>
        <end position="27"/>
    </location>
</feature>
<feature type="domain" description="CUB" evidence="5">
    <location>
        <begin position="951"/>
        <end position="1080"/>
    </location>
</feature>
<dbReference type="SUPFAM" id="SSF49854">
    <property type="entry name" value="Spermadhesin, CUB domain"/>
    <property type="match status" value="1"/>
</dbReference>
<feature type="compositionally biased region" description="Polar residues" evidence="3">
    <location>
        <begin position="864"/>
        <end position="886"/>
    </location>
</feature>
<gene>
    <name evidence="6" type="ORF">TCAL_07514</name>
</gene>
<evidence type="ECO:0000313" key="6">
    <source>
        <dbReference type="EMBL" id="TRY74922.1"/>
    </source>
</evidence>
<feature type="compositionally biased region" description="Low complexity" evidence="3">
    <location>
        <begin position="908"/>
        <end position="924"/>
    </location>
</feature>
<dbReference type="CDD" id="cd00041">
    <property type="entry name" value="CUB"/>
    <property type="match status" value="1"/>
</dbReference>
<comment type="caution">
    <text evidence="2">Lacks conserved residue(s) required for the propagation of feature annotation.</text>
</comment>
<dbReference type="AlphaFoldDB" id="A0A553PB65"/>
<feature type="region of interest" description="Disordered" evidence="3">
    <location>
        <begin position="864"/>
        <end position="928"/>
    </location>
</feature>
<feature type="compositionally biased region" description="Polar residues" evidence="3">
    <location>
        <begin position="660"/>
        <end position="678"/>
    </location>
</feature>
<feature type="compositionally biased region" description="Low complexity" evidence="3">
    <location>
        <begin position="445"/>
        <end position="456"/>
    </location>
</feature>
<feature type="compositionally biased region" description="Polar residues" evidence="3">
    <location>
        <begin position="578"/>
        <end position="600"/>
    </location>
</feature>
<comment type="caution">
    <text evidence="6">The sequence shown here is derived from an EMBL/GenBank/DDBJ whole genome shotgun (WGS) entry which is preliminary data.</text>
</comment>
<dbReference type="PROSITE" id="PS01180">
    <property type="entry name" value="CUB"/>
    <property type="match status" value="1"/>
</dbReference>
<name>A0A553PB65_TIGCA</name>
<feature type="compositionally biased region" description="Polar residues" evidence="3">
    <location>
        <begin position="434"/>
        <end position="444"/>
    </location>
</feature>
<dbReference type="Proteomes" id="UP000318571">
    <property type="component" value="Chromosome 2"/>
</dbReference>
<feature type="region of interest" description="Disordered" evidence="3">
    <location>
        <begin position="415"/>
        <end position="456"/>
    </location>
</feature>
<evidence type="ECO:0000313" key="7">
    <source>
        <dbReference type="Proteomes" id="UP000318571"/>
    </source>
</evidence>
<proteinExistence type="predicted"/>
<feature type="region of interest" description="Disordered" evidence="3">
    <location>
        <begin position="577"/>
        <end position="724"/>
    </location>
</feature>
<feature type="compositionally biased region" description="Polar residues" evidence="3">
    <location>
        <begin position="609"/>
        <end position="653"/>
    </location>
</feature>
<dbReference type="InterPro" id="IPR035914">
    <property type="entry name" value="Sperma_CUB_dom_sf"/>
</dbReference>
<feature type="compositionally biased region" description="Low complexity" evidence="3">
    <location>
        <begin position="713"/>
        <end position="724"/>
    </location>
</feature>
<evidence type="ECO:0000256" key="4">
    <source>
        <dbReference type="SAM" id="SignalP"/>
    </source>
</evidence>
<feature type="chain" id="PRO_5021997704" description="CUB domain-containing protein" evidence="4">
    <location>
        <begin position="28"/>
        <end position="1080"/>
    </location>
</feature>
<dbReference type="InterPro" id="IPR000859">
    <property type="entry name" value="CUB_dom"/>
</dbReference>
<evidence type="ECO:0000256" key="1">
    <source>
        <dbReference type="ARBA" id="ARBA00023157"/>
    </source>
</evidence>
<dbReference type="Gene3D" id="2.60.120.290">
    <property type="entry name" value="Spermadhesin, CUB domain"/>
    <property type="match status" value="1"/>
</dbReference>
<reference evidence="6 7" key="1">
    <citation type="journal article" date="2018" name="Nat. Ecol. Evol.">
        <title>Genomic signatures of mitonuclear coevolution across populations of Tigriopus californicus.</title>
        <authorList>
            <person name="Barreto F.S."/>
            <person name="Watson E.T."/>
            <person name="Lima T.G."/>
            <person name="Willett C.S."/>
            <person name="Edmands S."/>
            <person name="Li W."/>
            <person name="Burton R.S."/>
        </authorList>
    </citation>
    <scope>NUCLEOTIDE SEQUENCE [LARGE SCALE GENOMIC DNA]</scope>
    <source>
        <strain evidence="6 7">San Diego</strain>
    </source>
</reference>
<sequence length="1080" mass="117349">MSVHSHFIENFFRILIPFLLIIVQVQLVPCPDCPCPWYETNGNNDTQTFHKNALNGCHEICDDDANGCMTCCLNCCESNVTSCYGWSWSKELGCMAESAPPPSSRTGIVHGYHAICYDMMNPDHLHSGTLCPPCPCVDSSDSGLENDAKKLTTTNVPPTCPTCECDWTPPENHPLRKLHPLALPGCAPLCENDLECMTCCDSCCYKDMDSCLGFAWSRQLGCMQASKNRQSRALGVSEILGVHAMCNEISHSSSSNGVCHLSTLLLPFLNHYRDNHNYHHNHDNSAERYRLGINSNIERRTKKSFKFQSVQFVHVRTNLPLLLPMSHLFPWDVIWLVMTLNLAWFACCDNCCYNDYESCSGFHWSKGLGCQSDDGSRAAFQIEGIHVVCNALVHHQVDKDGFCPTCDCMTLEPSYTSTEDSSSTESTTELSPSQGQIPQTWHSNPSNDSQDSVISSSVSPIFTTTPPCPKCPCSDNDDQPDPYKVMEFYSNGCGRTCNNVTECVDCCIDCCGRSSTCLGFAWAKELGCLMGKKSKGAFQIDGVHAICQMFSPHEEELEEICPACPCLTTEIPPKMSTLPPSTTIQSLPNSTVSPNSSPQSLPELLLTAQPHQNRPHSTLDPSSLSKGTSMPGSSQDISTTHLPTHSSMASSSGAFPLGESSKSNIGPTTWGPSSSPHLMSTPFGPTFSTRSDDAAKSSSEPVPPMASLEPIGLSTDSDSNLDSTTPPMLITTTPLGQVCPSCPCLEDVSLGTSSTTASFRLSTCLNICSNDPECQACCESCCLGENSACRGFAFSQQLGCLKRKKTKSILQIPGTHAICSSVPPTINLSLQVMDQCPPCDCSTTVEPMEPDFVPHTTLYDIGSTTGPGLSEGSTSDMSYPNTSKGIDSSETEVVEQTSSTTKRIPDETSFSPSSTIGPSITPSSCESCSNGDMRPVPVNVFSGQPSKANSQGEFILQSGFFQLATPNYPFCSYENNLNWTWKFQLGMNDTLRAKVLELKLEESESCTKDALQMIGFRSTNIDPMFQCSRGDFVVAVRNAFNLCGYVVSTTFESIDKEVAIQFVSNESGTNAGFHLLLEVV</sequence>
<keyword evidence="1" id="KW-1015">Disulfide bond</keyword>
<keyword evidence="7" id="KW-1185">Reference proteome</keyword>
<dbReference type="SMART" id="SM00042">
    <property type="entry name" value="CUB"/>
    <property type="match status" value="1"/>
</dbReference>